<evidence type="ECO:0000256" key="2">
    <source>
        <dbReference type="ARBA" id="ARBA00007401"/>
    </source>
</evidence>
<name>A0A7R9CHJ2_TIMCR</name>
<evidence type="ECO:0000313" key="12">
    <source>
        <dbReference type="EMBL" id="CAD7394810.1"/>
    </source>
</evidence>
<dbReference type="GO" id="GO:0030246">
    <property type="term" value="F:carbohydrate binding"/>
    <property type="evidence" value="ECO:0007669"/>
    <property type="project" value="TreeGrafter"/>
</dbReference>
<dbReference type="InterPro" id="IPR013783">
    <property type="entry name" value="Ig-like_fold"/>
</dbReference>
<dbReference type="InterPro" id="IPR006104">
    <property type="entry name" value="Glyco_hydro_2_N"/>
</dbReference>
<evidence type="ECO:0000256" key="8">
    <source>
        <dbReference type="SAM" id="SignalP"/>
    </source>
</evidence>
<dbReference type="EC" id="3.2.1.31" evidence="3 7"/>
<gene>
    <name evidence="12" type="ORF">TCEB3V08_LOCUS2715</name>
</gene>
<evidence type="ECO:0000256" key="1">
    <source>
        <dbReference type="ARBA" id="ARBA00003025"/>
    </source>
</evidence>
<dbReference type="GO" id="GO:0005975">
    <property type="term" value="P:carbohydrate metabolic process"/>
    <property type="evidence" value="ECO:0007669"/>
    <property type="project" value="InterPro"/>
</dbReference>
<comment type="similarity">
    <text evidence="2 7">Belongs to the glycosyl hydrolase 2 family.</text>
</comment>
<evidence type="ECO:0000256" key="3">
    <source>
        <dbReference type="ARBA" id="ARBA00012761"/>
    </source>
</evidence>
<dbReference type="FunFam" id="2.60.40.10:FF:000628">
    <property type="entry name" value="Beta-glucuronidase"/>
    <property type="match status" value="1"/>
</dbReference>
<dbReference type="Gene3D" id="3.20.20.80">
    <property type="entry name" value="Glycosidases"/>
    <property type="match status" value="3"/>
</dbReference>
<dbReference type="AlphaFoldDB" id="A0A7R9CHJ2"/>
<evidence type="ECO:0000259" key="11">
    <source>
        <dbReference type="Pfam" id="PF02837"/>
    </source>
</evidence>
<keyword evidence="7" id="KW-0458">Lysosome</keyword>
<keyword evidence="5 7" id="KW-0378">Hydrolase</keyword>
<comment type="activity regulation">
    <text evidence="7">Inhibited by L-aspartic acid.</text>
</comment>
<dbReference type="InterPro" id="IPR036156">
    <property type="entry name" value="Beta-gal/glucu_dom_sf"/>
</dbReference>
<feature type="domain" description="Glycosyl hydrolases family 2 sugar binding" evidence="11">
    <location>
        <begin position="38"/>
        <end position="216"/>
    </location>
</feature>
<reference evidence="12" key="1">
    <citation type="submission" date="2020-11" db="EMBL/GenBank/DDBJ databases">
        <authorList>
            <person name="Tran Van P."/>
        </authorList>
    </citation>
    <scope>NUCLEOTIDE SEQUENCE</scope>
</reference>
<dbReference type="Pfam" id="PF02837">
    <property type="entry name" value="Glyco_hydro_2_N"/>
    <property type="match status" value="2"/>
</dbReference>
<dbReference type="InterPro" id="IPR023230">
    <property type="entry name" value="Glyco_hydro_2_CS"/>
</dbReference>
<dbReference type="Pfam" id="PF00703">
    <property type="entry name" value="Glyco_hydro_2"/>
    <property type="match status" value="1"/>
</dbReference>
<comment type="catalytic activity">
    <reaction evidence="7">
        <text>a beta-D-glucuronoside + H2O = D-glucuronate + an alcohol</text>
        <dbReference type="Rhea" id="RHEA:17633"/>
        <dbReference type="ChEBI" id="CHEBI:15377"/>
        <dbReference type="ChEBI" id="CHEBI:30879"/>
        <dbReference type="ChEBI" id="CHEBI:58720"/>
        <dbReference type="ChEBI" id="CHEBI:83411"/>
        <dbReference type="EC" id="3.2.1.31"/>
    </reaction>
</comment>
<accession>A0A7R9CHJ2</accession>
<feature type="signal peptide" evidence="8">
    <location>
        <begin position="1"/>
        <end position="20"/>
    </location>
</feature>
<comment type="subunit">
    <text evidence="7">Homotetramer.</text>
</comment>
<feature type="domain" description="Glycoside hydrolase family 2 catalytic" evidence="10">
    <location>
        <begin position="727"/>
        <end position="813"/>
    </location>
</feature>
<evidence type="ECO:0000256" key="5">
    <source>
        <dbReference type="ARBA" id="ARBA00022801"/>
    </source>
</evidence>
<dbReference type="SUPFAM" id="SSF49785">
    <property type="entry name" value="Galactose-binding domain-like"/>
    <property type="match status" value="2"/>
</dbReference>
<dbReference type="PANTHER" id="PTHR10066:SF67">
    <property type="entry name" value="BETA-GLUCURONIDASE"/>
    <property type="match status" value="1"/>
</dbReference>
<dbReference type="Gene3D" id="2.60.120.260">
    <property type="entry name" value="Galactose-binding domain-like"/>
    <property type="match status" value="2"/>
</dbReference>
<dbReference type="GO" id="GO:0005615">
    <property type="term" value="C:extracellular space"/>
    <property type="evidence" value="ECO:0007669"/>
    <property type="project" value="TreeGrafter"/>
</dbReference>
<dbReference type="InterPro" id="IPR006102">
    <property type="entry name" value="Ig-like_GH2"/>
</dbReference>
<comment type="function">
    <text evidence="1 7">Plays an important role in the degradation of dermatan and keratan sulfates.</text>
</comment>
<keyword evidence="8" id="KW-0732">Signal</keyword>
<evidence type="ECO:0000256" key="4">
    <source>
        <dbReference type="ARBA" id="ARBA00016205"/>
    </source>
</evidence>
<keyword evidence="6 7" id="KW-0326">Glycosidase</keyword>
<dbReference type="PRINTS" id="PR00132">
    <property type="entry name" value="GLHYDRLASE2"/>
</dbReference>
<organism evidence="12">
    <name type="scientific">Timema cristinae</name>
    <name type="common">Walking stick</name>
    <dbReference type="NCBI Taxonomy" id="61476"/>
    <lineage>
        <taxon>Eukaryota</taxon>
        <taxon>Metazoa</taxon>
        <taxon>Ecdysozoa</taxon>
        <taxon>Arthropoda</taxon>
        <taxon>Hexapoda</taxon>
        <taxon>Insecta</taxon>
        <taxon>Pterygota</taxon>
        <taxon>Neoptera</taxon>
        <taxon>Polyneoptera</taxon>
        <taxon>Phasmatodea</taxon>
        <taxon>Timematodea</taxon>
        <taxon>Timematoidea</taxon>
        <taxon>Timematidae</taxon>
        <taxon>Timema</taxon>
    </lineage>
</organism>
<dbReference type="Gene3D" id="2.60.40.10">
    <property type="entry name" value="Immunoglobulins"/>
    <property type="match status" value="1"/>
</dbReference>
<dbReference type="SUPFAM" id="SSF49303">
    <property type="entry name" value="beta-Galactosidase/glucuronidase domain"/>
    <property type="match status" value="2"/>
</dbReference>
<feature type="domain" description="Glycosyl hydrolases family 2 sugar binding" evidence="11">
    <location>
        <begin position="527"/>
        <end position="654"/>
    </location>
</feature>
<dbReference type="EMBL" id="OC317072">
    <property type="protein sequence ID" value="CAD7394810.1"/>
    <property type="molecule type" value="Genomic_DNA"/>
</dbReference>
<proteinExistence type="inferred from homology"/>
<sequence length="827" mass="93401">MLVTLVVWGMFLGSLLPASGQEAPVGILYPRESESREVRSLDGVWNFRLSPVNDTAKGFTDEWYSQELRKSGDVIPMPVPASYNDITEDPEVRDFVGVVWYDRNFYVPSSWEGKRVWLRFGSVTYLAVVFVNGEHAVTHEIGHLPFKVEVTDRVNYGATNLITVAVNNTLYESSIPQGGVTNITTDQNTTETFMTYSFDFFHYAGIDRPVTLYTTPEVYIDDISVITNIESQTGLVEYSIVYAGDSGDTDDLSITLILYDRDDQIVATSSGAKGEIRIPDVNLWWPYLMHPDPAYLYTLQVNLTLEKSDVYRLPVGVRTVSWNSTSLLINDKPFYFRGFGKHEDSDFKGKGLDLSIVTKDYNLIKWVGGNGYRTSHYPYAEEIMDFSDRQGIVIIDEVPIVDANQRSCDFLFWDRNIFQAQYSDVISVNTYEGWYSHTGQLHAITNNALDRIRGFHSMHDKPVLVTEYGADAYSGLHVASIESTETRRAYSPVNVNLKGFVILLLPPSIFGQGGILYPQESESRDVQSLDGIWNFRISTQGNPGQGFDEEWYSHELRKTGNVAPMPVPSSYNHITVDRIVRDFVGVVWYDRIFYVPSSWQGQRVWLRFDSAHYSAYVYVNGVHVVSHDIGHLPFLVEVTDVVNYGSSNLLTVAVNNTLTRLVNYSVSVAGLEESGDDLTLTVSLYDKEGELVASSSRQEGLLGVPDANLWWPYLMDPNPGYLYTLEFRGRGYDESILVKDYNVIKWIGGNGYRTSNYPPSEEFLDYADQLGIVVIDEFLTNGLLRNHQTSLSELIKRDKNHPSVIMWSLASGATTDLNDTASYFELV</sequence>
<evidence type="ECO:0000256" key="7">
    <source>
        <dbReference type="RuleBase" id="RU361154"/>
    </source>
</evidence>
<dbReference type="GO" id="GO:0004566">
    <property type="term" value="F:beta-glucuronidase activity"/>
    <property type="evidence" value="ECO:0007669"/>
    <property type="project" value="UniProtKB-EC"/>
</dbReference>
<dbReference type="InterPro" id="IPR008979">
    <property type="entry name" value="Galactose-bd-like_sf"/>
</dbReference>
<dbReference type="PROSITE" id="PS00719">
    <property type="entry name" value="GLYCOSYL_HYDROL_F2_1"/>
    <property type="match status" value="1"/>
</dbReference>
<dbReference type="InterPro" id="IPR017853">
    <property type="entry name" value="GH"/>
</dbReference>
<dbReference type="InterPro" id="IPR006101">
    <property type="entry name" value="Glyco_hydro_2"/>
</dbReference>
<dbReference type="FunFam" id="2.60.120.260:FF:000027">
    <property type="entry name" value="Beta-glucuronidase"/>
    <property type="match status" value="2"/>
</dbReference>
<feature type="domain" description="Glycoside hydrolase family 2 immunoglobulin-like beta-sandwich" evidence="9">
    <location>
        <begin position="218"/>
        <end position="318"/>
    </location>
</feature>
<dbReference type="SUPFAM" id="SSF51445">
    <property type="entry name" value="(Trans)glycosidases"/>
    <property type="match status" value="2"/>
</dbReference>
<feature type="domain" description="Glycoside hydrolase family 2 catalytic" evidence="10">
    <location>
        <begin position="325"/>
        <end position="403"/>
    </location>
</feature>
<evidence type="ECO:0000256" key="6">
    <source>
        <dbReference type="ARBA" id="ARBA00023295"/>
    </source>
</evidence>
<dbReference type="PANTHER" id="PTHR10066">
    <property type="entry name" value="BETA-GLUCURONIDASE"/>
    <property type="match status" value="1"/>
</dbReference>
<evidence type="ECO:0000259" key="10">
    <source>
        <dbReference type="Pfam" id="PF02836"/>
    </source>
</evidence>
<dbReference type="Pfam" id="PF02836">
    <property type="entry name" value="Glyco_hydro_2_C"/>
    <property type="match status" value="2"/>
</dbReference>
<evidence type="ECO:0000259" key="9">
    <source>
        <dbReference type="Pfam" id="PF00703"/>
    </source>
</evidence>
<dbReference type="InterPro" id="IPR006103">
    <property type="entry name" value="Glyco_hydro_2_cat"/>
</dbReference>
<dbReference type="GO" id="GO:0019391">
    <property type="term" value="P:glucuronoside catabolic process"/>
    <property type="evidence" value="ECO:0007669"/>
    <property type="project" value="TreeGrafter"/>
</dbReference>
<feature type="chain" id="PRO_5031461989" description="Beta-glucuronidase" evidence="8">
    <location>
        <begin position="21"/>
        <end position="827"/>
    </location>
</feature>
<protein>
    <recommendedName>
        <fullName evidence="4 7">Beta-glucuronidase</fullName>
        <ecNumber evidence="3 7">3.2.1.31</ecNumber>
    </recommendedName>
</protein>